<feature type="domain" description="Polymerase/histidinol phosphatase N-terminal" evidence="9">
    <location>
        <begin position="5"/>
        <end position="72"/>
    </location>
</feature>
<dbReference type="InterPro" id="IPR011708">
    <property type="entry name" value="DNA_pol3_alpha_NTPase_dom"/>
</dbReference>
<accession>A0A2H0BUL7</accession>
<proteinExistence type="predicted"/>
<dbReference type="SMART" id="SM00481">
    <property type="entry name" value="POLIIIAc"/>
    <property type="match status" value="1"/>
</dbReference>
<organism evidence="10 11">
    <name type="scientific">Candidatus Roizmanbacteria bacterium CG22_combo_CG10-13_8_21_14_all_38_20</name>
    <dbReference type="NCBI Taxonomy" id="1974862"/>
    <lineage>
        <taxon>Bacteria</taxon>
        <taxon>Candidatus Roizmaniibacteriota</taxon>
    </lineage>
</organism>
<dbReference type="Pfam" id="PF01336">
    <property type="entry name" value="tRNA_anti-codon"/>
    <property type="match status" value="1"/>
</dbReference>
<dbReference type="GO" id="GO:0003887">
    <property type="term" value="F:DNA-directed DNA polymerase activity"/>
    <property type="evidence" value="ECO:0007669"/>
    <property type="project" value="UniProtKB-KW"/>
</dbReference>
<dbReference type="EC" id="2.7.7.7" evidence="2"/>
<dbReference type="AlphaFoldDB" id="A0A2H0BUL7"/>
<dbReference type="Proteomes" id="UP000231246">
    <property type="component" value="Unassembled WGS sequence"/>
</dbReference>
<dbReference type="InterPro" id="IPR003141">
    <property type="entry name" value="Pol/His_phosphatase_N"/>
</dbReference>
<evidence type="ECO:0000256" key="8">
    <source>
        <dbReference type="ARBA" id="ARBA00049244"/>
    </source>
</evidence>
<keyword evidence="6" id="KW-0235">DNA replication</keyword>
<dbReference type="Pfam" id="PF07733">
    <property type="entry name" value="DNA_pol3_alpha"/>
    <property type="match status" value="1"/>
</dbReference>
<evidence type="ECO:0000259" key="9">
    <source>
        <dbReference type="SMART" id="SM00481"/>
    </source>
</evidence>
<dbReference type="InterPro" id="IPR012340">
    <property type="entry name" value="NA-bd_OB-fold"/>
</dbReference>
<dbReference type="EMBL" id="PCTA01000028">
    <property type="protein sequence ID" value="PIP61362.1"/>
    <property type="molecule type" value="Genomic_DNA"/>
</dbReference>
<name>A0A2H0BUL7_9BACT</name>
<reference evidence="10 11" key="1">
    <citation type="submission" date="2017-09" db="EMBL/GenBank/DDBJ databases">
        <title>Depth-based differentiation of microbial function through sediment-hosted aquifers and enrichment of novel symbionts in the deep terrestrial subsurface.</title>
        <authorList>
            <person name="Probst A.J."/>
            <person name="Ladd B."/>
            <person name="Jarett J.K."/>
            <person name="Geller-Mcgrath D.E."/>
            <person name="Sieber C.M."/>
            <person name="Emerson J.B."/>
            <person name="Anantharaman K."/>
            <person name="Thomas B.C."/>
            <person name="Malmstrom R."/>
            <person name="Stieglmeier M."/>
            <person name="Klingl A."/>
            <person name="Woyke T."/>
            <person name="Ryan C.M."/>
            <person name="Banfield J.F."/>
        </authorList>
    </citation>
    <scope>NUCLEOTIDE SEQUENCE [LARGE SCALE GENOMIC DNA]</scope>
    <source>
        <strain evidence="10">CG22_combo_CG10-13_8_21_14_all_38_20</strain>
    </source>
</reference>
<dbReference type="Gene3D" id="1.10.150.870">
    <property type="match status" value="1"/>
</dbReference>
<protein>
    <recommendedName>
        <fullName evidence="3">DNA polymerase III subunit alpha</fullName>
        <ecNumber evidence="2">2.7.7.7</ecNumber>
    </recommendedName>
</protein>
<dbReference type="SUPFAM" id="SSF89550">
    <property type="entry name" value="PHP domain-like"/>
    <property type="match status" value="1"/>
</dbReference>
<dbReference type="Gene3D" id="2.40.50.140">
    <property type="entry name" value="Nucleic acid-binding proteins"/>
    <property type="match status" value="1"/>
</dbReference>
<evidence type="ECO:0000256" key="4">
    <source>
        <dbReference type="ARBA" id="ARBA00022679"/>
    </source>
</evidence>
<dbReference type="InterPro" id="IPR040982">
    <property type="entry name" value="DNA_pol3_finger"/>
</dbReference>
<dbReference type="InterPro" id="IPR016195">
    <property type="entry name" value="Pol/histidinol_Pase-like"/>
</dbReference>
<dbReference type="CDD" id="cd04485">
    <property type="entry name" value="DnaE_OBF"/>
    <property type="match status" value="1"/>
</dbReference>
<dbReference type="PANTHER" id="PTHR32294">
    <property type="entry name" value="DNA POLYMERASE III SUBUNIT ALPHA"/>
    <property type="match status" value="1"/>
</dbReference>
<keyword evidence="5" id="KW-0548">Nucleotidyltransferase</keyword>
<keyword evidence="7" id="KW-0239">DNA-directed DNA polymerase</keyword>
<evidence type="ECO:0000256" key="7">
    <source>
        <dbReference type="ARBA" id="ARBA00022932"/>
    </source>
</evidence>
<evidence type="ECO:0000313" key="11">
    <source>
        <dbReference type="Proteomes" id="UP000231246"/>
    </source>
</evidence>
<evidence type="ECO:0000256" key="6">
    <source>
        <dbReference type="ARBA" id="ARBA00022705"/>
    </source>
</evidence>
<dbReference type="NCBIfam" id="NF005298">
    <property type="entry name" value="PRK06826.1"/>
    <property type="match status" value="1"/>
</dbReference>
<dbReference type="GO" id="GO:0006260">
    <property type="term" value="P:DNA replication"/>
    <property type="evidence" value="ECO:0007669"/>
    <property type="project" value="UniProtKB-KW"/>
</dbReference>
<dbReference type="NCBIfam" id="NF004226">
    <property type="entry name" value="PRK05673.1"/>
    <property type="match status" value="1"/>
</dbReference>
<evidence type="ECO:0000256" key="2">
    <source>
        <dbReference type="ARBA" id="ARBA00012417"/>
    </source>
</evidence>
<dbReference type="Pfam" id="PF02811">
    <property type="entry name" value="PHP"/>
    <property type="match status" value="1"/>
</dbReference>
<dbReference type="InterPro" id="IPR004013">
    <property type="entry name" value="PHP_dom"/>
</dbReference>
<dbReference type="Gene3D" id="1.10.10.1600">
    <property type="entry name" value="Bacterial DNA polymerase III alpha subunit, thumb domain"/>
    <property type="match status" value="1"/>
</dbReference>
<comment type="caution">
    <text evidence="10">The sequence shown here is derived from an EMBL/GenBank/DDBJ whole genome shotgun (WGS) entry which is preliminary data.</text>
</comment>
<sequence>MSKFVHLHVHSEYSLLDGLAKLPKLIKRTKELDMDAVALTDHGAMYGAYNFYREATKAGIKPIIGCEVYQAEGSIYDEPPPGKKKDRYHLLLLSKNETGYKNLMKLTSIAHLDGFHYKPRIDLDVLAKYSEGLICLSGCLQGLLNQYILHDEDNKAEELVQKFMKIFPEDHYYLELQRHPGITELNKVNDKLLDLSRTYGIPVVATNDVHYLKKEHAEAQEILLCIQTQSTMLEKNRPLSMIDTPDFYMKSALEMQEQFQDIPEAIENTVKIAEMVDIKIKEGKLILPPFEVPDGSKPRDYLRKISLEKLPSRYTNASEEVKKRLKYELEVIISKGYATYFLIVADFVNWAKKHGIAVGPGRGSAAGSLVAYLLGITALDPIDLELPFERFLNPDRPSSPDIDLDFADNRRDEVIEYVVKKYGEDHVAQIITFGSMDARQAIRDVGRALGMPYSAPDRIAKLIPPNFQGFKKTIDDALEESKELKMAYSSEDETKKLLDLAKQLEGVSRHASVHAAAVVIADKDLTEYTPLLRESKGNKIITQYDMYALDINADSDGRAIGLLKMDFLGLRTLTILQSTVEYIQQTRGKTLDVYKLPIGDKKTYEMISSGETTGVFQLESRGMRQLAKKLEPNKFSDISAMVALYRPGPMQWINDFIAGKQNPNKIRYPHPDLKSVLSETYGIAVYQEQCMQIANQLAGYSMVEADALRYAIGKKKKKAMQKEKIKFIAGCQKNGYNKEVAEKIWSLIEKFAAYGFNKPHSASYGLIAYQTAYMKTHYPVEFMTAVLSAESRATSGPIRDEKMAQAVKECKRMKIKLLTPDVNKSMSDFAIENNNSIRFGLSAVKNVGRAAIEVLLAARIKGEDFKSLSDFTRKADLSKVNRKTIESLIKAGAMDKYGNRMALLSALPEIMAKTNSYKKQQASGQSMLFGDVAVEENDNLLDLGELDRNQQLVLEKEMLGFYLSDHPLSLYSEALSKLVTHSIAEVGEELVNENIKIGGIVSSLKKVYTRKDNKEMAFGRIEDESGAVDFVVFPKSFERYKSIFDSDGILVIAGKVNMRDEGINVMVDKIKTL</sequence>
<dbReference type="Pfam" id="PF17657">
    <property type="entry name" value="DNA_pol3_finger"/>
    <property type="match status" value="1"/>
</dbReference>
<dbReference type="GO" id="GO:0005737">
    <property type="term" value="C:cytoplasm"/>
    <property type="evidence" value="ECO:0007669"/>
    <property type="project" value="UniProtKB-SubCell"/>
</dbReference>
<evidence type="ECO:0000256" key="5">
    <source>
        <dbReference type="ARBA" id="ARBA00022695"/>
    </source>
</evidence>
<dbReference type="Pfam" id="PF14579">
    <property type="entry name" value="HHH_6"/>
    <property type="match status" value="1"/>
</dbReference>
<dbReference type="InterPro" id="IPR041931">
    <property type="entry name" value="DNA_pol3_alpha_thumb_dom"/>
</dbReference>
<dbReference type="GO" id="GO:0003676">
    <property type="term" value="F:nucleic acid binding"/>
    <property type="evidence" value="ECO:0007669"/>
    <property type="project" value="InterPro"/>
</dbReference>
<evidence type="ECO:0000256" key="1">
    <source>
        <dbReference type="ARBA" id="ARBA00004496"/>
    </source>
</evidence>
<comment type="subcellular location">
    <subcellularLocation>
        <location evidence="1">Cytoplasm</location>
    </subcellularLocation>
</comment>
<comment type="catalytic activity">
    <reaction evidence="8">
        <text>DNA(n) + a 2'-deoxyribonucleoside 5'-triphosphate = DNA(n+1) + diphosphate</text>
        <dbReference type="Rhea" id="RHEA:22508"/>
        <dbReference type="Rhea" id="RHEA-COMP:17339"/>
        <dbReference type="Rhea" id="RHEA-COMP:17340"/>
        <dbReference type="ChEBI" id="CHEBI:33019"/>
        <dbReference type="ChEBI" id="CHEBI:61560"/>
        <dbReference type="ChEBI" id="CHEBI:173112"/>
        <dbReference type="EC" id="2.7.7.7"/>
    </reaction>
</comment>
<dbReference type="InterPro" id="IPR004365">
    <property type="entry name" value="NA-bd_OB_tRNA"/>
</dbReference>
<evidence type="ECO:0000256" key="3">
    <source>
        <dbReference type="ARBA" id="ARBA00019114"/>
    </source>
</evidence>
<dbReference type="CDD" id="cd12113">
    <property type="entry name" value="PHP_PolIIIA_DnaE3"/>
    <property type="match status" value="1"/>
</dbReference>
<dbReference type="InterPro" id="IPR029460">
    <property type="entry name" value="DNAPol_HHH"/>
</dbReference>
<dbReference type="NCBIfam" id="TIGR00594">
    <property type="entry name" value="polc"/>
    <property type="match status" value="1"/>
</dbReference>
<evidence type="ECO:0000313" key="10">
    <source>
        <dbReference type="EMBL" id="PIP61362.1"/>
    </source>
</evidence>
<gene>
    <name evidence="10" type="ORF">COW99_04435</name>
</gene>
<dbReference type="Gene3D" id="3.20.20.140">
    <property type="entry name" value="Metal-dependent hydrolases"/>
    <property type="match status" value="1"/>
</dbReference>
<dbReference type="GO" id="GO:0008408">
    <property type="term" value="F:3'-5' exonuclease activity"/>
    <property type="evidence" value="ECO:0007669"/>
    <property type="project" value="InterPro"/>
</dbReference>
<dbReference type="PANTHER" id="PTHR32294:SF0">
    <property type="entry name" value="DNA POLYMERASE III SUBUNIT ALPHA"/>
    <property type="match status" value="1"/>
</dbReference>
<dbReference type="InterPro" id="IPR004805">
    <property type="entry name" value="DnaE2/DnaE/PolC"/>
</dbReference>
<keyword evidence="4" id="KW-0808">Transferase</keyword>